<feature type="region of interest" description="Disordered" evidence="4">
    <location>
        <begin position="29"/>
        <end position="92"/>
    </location>
</feature>
<dbReference type="SUPFAM" id="SSF46689">
    <property type="entry name" value="Homeodomain-like"/>
    <property type="match status" value="1"/>
</dbReference>
<keyword evidence="3" id="KW-0539">Nucleus</keyword>
<evidence type="ECO:0000256" key="2">
    <source>
        <dbReference type="ARBA" id="ARBA00023163"/>
    </source>
</evidence>
<dbReference type="SMART" id="SM00717">
    <property type="entry name" value="SANT"/>
    <property type="match status" value="1"/>
</dbReference>
<dbReference type="InterPro" id="IPR017930">
    <property type="entry name" value="Myb_dom"/>
</dbReference>
<dbReference type="InterPro" id="IPR009057">
    <property type="entry name" value="Homeodomain-like_sf"/>
</dbReference>
<dbReference type="InterPro" id="IPR001005">
    <property type="entry name" value="SANT/Myb"/>
</dbReference>
<evidence type="ECO:0000256" key="4">
    <source>
        <dbReference type="SAM" id="MobiDB-lite"/>
    </source>
</evidence>
<evidence type="ECO:0000259" key="6">
    <source>
        <dbReference type="PROSITE" id="PS51294"/>
    </source>
</evidence>
<evidence type="ECO:0000256" key="1">
    <source>
        <dbReference type="ARBA" id="ARBA00023015"/>
    </source>
</evidence>
<dbReference type="PROSITE" id="PS50090">
    <property type="entry name" value="MYB_LIKE"/>
    <property type="match status" value="1"/>
</dbReference>
<evidence type="ECO:0000313" key="7">
    <source>
        <dbReference type="EMBL" id="RHY14905.1"/>
    </source>
</evidence>
<dbReference type="InterPro" id="IPR006447">
    <property type="entry name" value="Myb_dom_plants"/>
</dbReference>
<feature type="domain" description="HTH myb-type" evidence="6">
    <location>
        <begin position="89"/>
        <end position="139"/>
    </location>
</feature>
<comment type="caution">
    <text evidence="7">The sequence shown here is derived from an EMBL/GenBank/DDBJ whole genome shotgun (WGS) entry which is preliminary data.</text>
</comment>
<evidence type="ECO:0000313" key="8">
    <source>
        <dbReference type="Proteomes" id="UP000285060"/>
    </source>
</evidence>
<dbReference type="Gene3D" id="1.10.10.60">
    <property type="entry name" value="Homeodomain-like"/>
    <property type="match status" value="1"/>
</dbReference>
<organism evidence="7 8">
    <name type="scientific">Aphanomyces invadans</name>
    <dbReference type="NCBI Taxonomy" id="157072"/>
    <lineage>
        <taxon>Eukaryota</taxon>
        <taxon>Sar</taxon>
        <taxon>Stramenopiles</taxon>
        <taxon>Oomycota</taxon>
        <taxon>Saprolegniomycetes</taxon>
        <taxon>Saprolegniales</taxon>
        <taxon>Verrucalvaceae</taxon>
        <taxon>Aphanomyces</taxon>
    </lineage>
</organism>
<evidence type="ECO:0000256" key="3">
    <source>
        <dbReference type="ARBA" id="ARBA00023242"/>
    </source>
</evidence>
<accession>A0A418AF05</accession>
<protein>
    <submittedName>
        <fullName evidence="7">Uncharacterized protein</fullName>
    </submittedName>
</protein>
<dbReference type="CDD" id="cd00167">
    <property type="entry name" value="SANT"/>
    <property type="match status" value="1"/>
</dbReference>
<dbReference type="EMBL" id="QUSY01004098">
    <property type="protein sequence ID" value="RHY14905.1"/>
    <property type="molecule type" value="Genomic_DNA"/>
</dbReference>
<gene>
    <name evidence="7" type="ORF">DYB32_010809</name>
</gene>
<keyword evidence="8" id="KW-1185">Reference proteome</keyword>
<feature type="domain" description="Myb-like" evidence="5">
    <location>
        <begin position="84"/>
        <end position="135"/>
    </location>
</feature>
<keyword evidence="2" id="KW-0804">Transcription</keyword>
<dbReference type="NCBIfam" id="TIGR01557">
    <property type="entry name" value="myb_SHAQKYF"/>
    <property type="match status" value="1"/>
</dbReference>
<dbReference type="PROSITE" id="PS51294">
    <property type="entry name" value="HTH_MYB"/>
    <property type="match status" value="1"/>
</dbReference>
<dbReference type="Proteomes" id="UP000285060">
    <property type="component" value="Unassembled WGS sequence"/>
</dbReference>
<proteinExistence type="predicted"/>
<dbReference type="Pfam" id="PF00249">
    <property type="entry name" value="Myb_DNA-binding"/>
    <property type="match status" value="1"/>
</dbReference>
<keyword evidence="1" id="KW-0805">Transcription regulation</keyword>
<evidence type="ECO:0000259" key="5">
    <source>
        <dbReference type="PROSITE" id="PS50090"/>
    </source>
</evidence>
<dbReference type="VEuPathDB" id="FungiDB:H310_03123"/>
<dbReference type="GO" id="GO:0003677">
    <property type="term" value="F:DNA binding"/>
    <property type="evidence" value="ECO:0007669"/>
    <property type="project" value="InterPro"/>
</dbReference>
<feature type="compositionally biased region" description="Basic and acidic residues" evidence="4">
    <location>
        <begin position="36"/>
        <end position="52"/>
    </location>
</feature>
<name>A0A418AF05_9STRA</name>
<reference evidence="7 8" key="1">
    <citation type="submission" date="2018-08" db="EMBL/GenBank/DDBJ databases">
        <title>Aphanomyces genome sequencing and annotation.</title>
        <authorList>
            <person name="Minardi D."/>
            <person name="Oidtmann B."/>
            <person name="Van Der Giezen M."/>
            <person name="Studholme D.J."/>
        </authorList>
    </citation>
    <scope>NUCLEOTIDE SEQUENCE [LARGE SCALE GENOMIC DNA]</scope>
    <source>
        <strain evidence="7 8">NJM0002</strain>
    </source>
</reference>
<dbReference type="AlphaFoldDB" id="A0A418AF05"/>
<feature type="region of interest" description="Disordered" evidence="4">
    <location>
        <begin position="168"/>
        <end position="188"/>
    </location>
</feature>
<sequence>MFLIEVERVESLLHLPLLEHRARVDSHRMLNTTPHQDTKLATDPVKANDRWPRRTASASSDDVSDDDAVETQSVSSNDDIMAPTEHDGKGRWTKAEHERFMRAVSMYPCGPWKHIGAVVKTRSIRQIQTHAQKLREKAARHDRGLKIKIKDPIAVTLPPYFLARDRSSNSRVLGPPAKAVTPSPSTHNAPDLLPLDDCLDFFLQVMDEEEKVVVV</sequence>